<evidence type="ECO:0000259" key="7">
    <source>
        <dbReference type="PROSITE" id="PS50975"/>
    </source>
</evidence>
<dbReference type="InterPro" id="IPR005875">
    <property type="entry name" value="PurK"/>
</dbReference>
<evidence type="ECO:0000256" key="1">
    <source>
        <dbReference type="ARBA" id="ARBA00022598"/>
    </source>
</evidence>
<dbReference type="Pfam" id="PF17769">
    <property type="entry name" value="PurK_C"/>
    <property type="match status" value="1"/>
</dbReference>
<dbReference type="InterPro" id="IPR011761">
    <property type="entry name" value="ATP-grasp"/>
</dbReference>
<dbReference type="PANTHER" id="PTHR11609">
    <property type="entry name" value="PURINE BIOSYNTHESIS PROTEIN 6/7, PUR6/7"/>
    <property type="match status" value="1"/>
</dbReference>
<evidence type="ECO:0000256" key="4">
    <source>
        <dbReference type="ARBA" id="ARBA00022840"/>
    </source>
</evidence>
<dbReference type="NCBIfam" id="NF004679">
    <property type="entry name" value="PRK06019.1-5"/>
    <property type="match status" value="1"/>
</dbReference>
<comment type="function">
    <text evidence="5">Catalyzes the ATP-dependent conversion of 5-aminoimidazole ribonucleotide (AIR) and HCO(3)(-) to N5-carboxyaminoimidazole ribonucleotide (N5-CAIR).</text>
</comment>
<dbReference type="HAMAP" id="MF_01928">
    <property type="entry name" value="PurK"/>
    <property type="match status" value="1"/>
</dbReference>
<evidence type="ECO:0000313" key="8">
    <source>
        <dbReference type="EMBL" id="MFB2938785.1"/>
    </source>
</evidence>
<feature type="binding site" evidence="5">
    <location>
        <begin position="270"/>
        <end position="271"/>
    </location>
    <ligand>
        <name>ATP</name>
        <dbReference type="ChEBI" id="CHEBI:30616"/>
    </ligand>
</feature>
<evidence type="ECO:0000256" key="3">
    <source>
        <dbReference type="ARBA" id="ARBA00022755"/>
    </source>
</evidence>
<keyword evidence="9" id="KW-1185">Reference proteome</keyword>
<dbReference type="EMBL" id="JBHFNS010000092">
    <property type="protein sequence ID" value="MFB2938785.1"/>
    <property type="molecule type" value="Genomic_DNA"/>
</dbReference>
<dbReference type="EC" id="6.3.4.18" evidence="5 6"/>
<comment type="subunit">
    <text evidence="5 6">Homodimer.</text>
</comment>
<comment type="function">
    <text evidence="6">Catalyzes the ATP-dependent conversion of 5-aminoimidazole ribonucleotide (AIR) and HCO(3)- to N5-carboxyaminoimidazole ribonucleotide (N5-CAIR).</text>
</comment>
<feature type="binding site" evidence="5">
    <location>
        <position position="193"/>
    </location>
    <ligand>
        <name>ATP</name>
        <dbReference type="ChEBI" id="CHEBI:30616"/>
    </ligand>
</feature>
<gene>
    <name evidence="5 6" type="primary">purK</name>
    <name evidence="8" type="ORF">ACE1B6_26330</name>
</gene>
<dbReference type="PROSITE" id="PS50975">
    <property type="entry name" value="ATP_GRASP"/>
    <property type="match status" value="1"/>
</dbReference>
<evidence type="ECO:0000256" key="5">
    <source>
        <dbReference type="HAMAP-Rule" id="MF_01928"/>
    </source>
</evidence>
<dbReference type="SUPFAM" id="SSF52440">
    <property type="entry name" value="PreATP-grasp domain"/>
    <property type="match status" value="1"/>
</dbReference>
<keyword evidence="3 5" id="KW-0658">Purine biosynthesis</keyword>
<comment type="similarity">
    <text evidence="5 6">Belongs to the PurK/PurT family.</text>
</comment>
<dbReference type="Gene3D" id="3.30.470.20">
    <property type="entry name" value="ATP-grasp fold, B domain"/>
    <property type="match status" value="1"/>
</dbReference>
<keyword evidence="4 5" id="KW-0067">ATP-binding</keyword>
<sequence length="389" mass="42776">MNSIKRVGVIGGGQLAWMMGDAAKALDIELIVQTPQATDPAAAIASETILAPIDDAAATALLAEKCDVITFENEFINLEALMPLQAKGICFRPRLEVLAPLLDKYHQRCYLRDIGLPVPQFVAPERNEGLGTGDWGLGEDFSPGFPVVLKVRRHGYDGQGTFILKDRQSLEATLEKIGETPVLLEEFVPFSKELAVIAARSVDGEIVTYPVVETQQEDQVCRRVLVPADIDPGVQLQVESIAHTLLESLQAIGLFGIELFLTTNGKILVNEIAPRTHNSGHFTIDASYTSQFEMHLRSVSGLPLGNPALKCDAAVMVNLLGYEHSHSDYQEKRQKIAQIPNCHLLWYGKTESRPGRKLGHVTILLNHTPESTSTTQQLQQLAEQVESIW</sequence>
<dbReference type="SUPFAM" id="SSF51246">
    <property type="entry name" value="Rudiment single hybrid motif"/>
    <property type="match status" value="1"/>
</dbReference>
<dbReference type="NCBIfam" id="TIGR01161">
    <property type="entry name" value="purK"/>
    <property type="match status" value="1"/>
</dbReference>
<feature type="binding site" evidence="5">
    <location>
        <position position="150"/>
    </location>
    <ligand>
        <name>ATP</name>
        <dbReference type="ChEBI" id="CHEBI:30616"/>
    </ligand>
</feature>
<proteinExistence type="inferred from homology"/>
<dbReference type="RefSeq" id="WP_413260260.1">
    <property type="nucleotide sequence ID" value="NZ_JBHFNS010000092.1"/>
</dbReference>
<keyword evidence="2 5" id="KW-0547">Nucleotide-binding</keyword>
<comment type="pathway">
    <text evidence="5 6">Purine metabolism; IMP biosynthesis via de novo pathway; 5-amino-1-(5-phospho-D-ribosyl)imidazole-4-carboxylate from 5-amino-1-(5-phospho-D-ribosyl)imidazole (N5-CAIR route): step 1/2.</text>
</comment>
<dbReference type="InterPro" id="IPR040686">
    <property type="entry name" value="PurK_C"/>
</dbReference>
<keyword evidence="1 5" id="KW-0436">Ligase</keyword>
<name>A0ABV4YIY2_9CYAN</name>
<organism evidence="8 9">
    <name type="scientific">Floridaenema fluviatile BLCC-F154</name>
    <dbReference type="NCBI Taxonomy" id="3153640"/>
    <lineage>
        <taxon>Bacteria</taxon>
        <taxon>Bacillati</taxon>
        <taxon>Cyanobacteriota</taxon>
        <taxon>Cyanophyceae</taxon>
        <taxon>Oscillatoriophycideae</taxon>
        <taxon>Aerosakkonematales</taxon>
        <taxon>Aerosakkonemataceae</taxon>
        <taxon>Floridanema</taxon>
        <taxon>Floridanema fluviatile</taxon>
    </lineage>
</organism>
<evidence type="ECO:0000313" key="9">
    <source>
        <dbReference type="Proteomes" id="UP001576776"/>
    </source>
</evidence>
<dbReference type="InterPro" id="IPR013815">
    <property type="entry name" value="ATP_grasp_subdomain_1"/>
</dbReference>
<dbReference type="Gene3D" id="3.30.1490.20">
    <property type="entry name" value="ATP-grasp fold, A domain"/>
    <property type="match status" value="1"/>
</dbReference>
<dbReference type="InterPro" id="IPR054350">
    <property type="entry name" value="PurT/PurK_preATP-grasp"/>
</dbReference>
<dbReference type="Pfam" id="PF02222">
    <property type="entry name" value="ATP-grasp"/>
    <property type="match status" value="1"/>
</dbReference>
<reference evidence="8 9" key="1">
    <citation type="submission" date="2024-09" db="EMBL/GenBank/DDBJ databases">
        <title>Floridaenema gen nov. (Aerosakkonemataceae, Aerosakkonematales ord. nov., Cyanobacteria) from benthic tropical and subtropical fresh waters, with the description of four new species.</title>
        <authorList>
            <person name="Moretto J.A."/>
            <person name="Berthold D.E."/>
            <person name="Lefler F.W."/>
            <person name="Huang I.-S."/>
            <person name="Laughinghouse H. IV."/>
        </authorList>
    </citation>
    <scope>NUCLEOTIDE SEQUENCE [LARGE SCALE GENOMIC DNA]</scope>
    <source>
        <strain evidence="8 9">BLCC-F154</strain>
    </source>
</reference>
<dbReference type="InterPro" id="IPR016185">
    <property type="entry name" value="PreATP-grasp_dom_sf"/>
</dbReference>
<dbReference type="Proteomes" id="UP001576776">
    <property type="component" value="Unassembled WGS sequence"/>
</dbReference>
<protein>
    <recommendedName>
        <fullName evidence="5 6">N5-carboxyaminoimidazole ribonucleotide synthase</fullName>
        <shortName evidence="5 6">N5-CAIR synthase</shortName>
        <ecNumber evidence="5 6">6.3.4.18</ecNumber>
    </recommendedName>
    <alternativeName>
        <fullName evidence="5 6">5-(carboxyamino)imidazole ribonucleotide synthetase</fullName>
    </alternativeName>
</protein>
<dbReference type="SUPFAM" id="SSF56059">
    <property type="entry name" value="Glutathione synthetase ATP-binding domain-like"/>
    <property type="match status" value="1"/>
</dbReference>
<evidence type="ECO:0000256" key="6">
    <source>
        <dbReference type="RuleBase" id="RU361200"/>
    </source>
</evidence>
<dbReference type="InterPro" id="IPR011054">
    <property type="entry name" value="Rudment_hybrid_motif"/>
</dbReference>
<feature type="domain" description="ATP-grasp" evidence="7">
    <location>
        <begin position="108"/>
        <end position="300"/>
    </location>
</feature>
<feature type="binding site" evidence="5">
    <location>
        <position position="104"/>
    </location>
    <ligand>
        <name>ATP</name>
        <dbReference type="ChEBI" id="CHEBI:30616"/>
    </ligand>
</feature>
<dbReference type="PANTHER" id="PTHR11609:SF5">
    <property type="entry name" value="PHOSPHORIBOSYLAMINOIMIDAZOLE CARBOXYLASE"/>
    <property type="match status" value="1"/>
</dbReference>
<comment type="caution">
    <text evidence="8">The sequence shown here is derived from an EMBL/GenBank/DDBJ whole genome shotgun (WGS) entry which is preliminary data.</text>
</comment>
<accession>A0ABV4YIY2</accession>
<dbReference type="GO" id="GO:0034028">
    <property type="term" value="F:5-(carboxyamino)imidazole ribonucleotide synthase activity"/>
    <property type="evidence" value="ECO:0007669"/>
    <property type="project" value="UniProtKB-EC"/>
</dbReference>
<feature type="binding site" evidence="5">
    <location>
        <begin position="185"/>
        <end position="188"/>
    </location>
    <ligand>
        <name>ATP</name>
        <dbReference type="ChEBI" id="CHEBI:30616"/>
    </ligand>
</feature>
<dbReference type="Pfam" id="PF22660">
    <property type="entry name" value="RS_preATP-grasp-like"/>
    <property type="match status" value="1"/>
</dbReference>
<dbReference type="Gene3D" id="3.40.50.20">
    <property type="match status" value="1"/>
</dbReference>
<comment type="catalytic activity">
    <reaction evidence="5 6">
        <text>5-amino-1-(5-phospho-beta-D-ribosyl)imidazole + hydrogencarbonate + ATP = 5-carboxyamino-1-(5-phospho-D-ribosyl)imidazole + ADP + phosphate + 2 H(+)</text>
        <dbReference type="Rhea" id="RHEA:19317"/>
        <dbReference type="ChEBI" id="CHEBI:15378"/>
        <dbReference type="ChEBI" id="CHEBI:17544"/>
        <dbReference type="ChEBI" id="CHEBI:30616"/>
        <dbReference type="ChEBI" id="CHEBI:43474"/>
        <dbReference type="ChEBI" id="CHEBI:58730"/>
        <dbReference type="ChEBI" id="CHEBI:137981"/>
        <dbReference type="ChEBI" id="CHEBI:456216"/>
        <dbReference type="EC" id="6.3.4.18"/>
    </reaction>
</comment>
<comment type="caution">
    <text evidence="5">Lacks conserved residue(s) required for the propagation of feature annotation.</text>
</comment>
<dbReference type="InterPro" id="IPR003135">
    <property type="entry name" value="ATP-grasp_carboxylate-amine"/>
</dbReference>
<evidence type="ECO:0000256" key="2">
    <source>
        <dbReference type="ARBA" id="ARBA00022741"/>
    </source>
</evidence>